<keyword evidence="7" id="KW-0902">Two-component regulatory system</keyword>
<dbReference type="PRINTS" id="PR00344">
    <property type="entry name" value="BCTRLSENSOR"/>
</dbReference>
<keyword evidence="4" id="KW-0597">Phosphoprotein</keyword>
<feature type="transmembrane region" description="Helical" evidence="9">
    <location>
        <begin position="24"/>
        <end position="43"/>
    </location>
</feature>
<dbReference type="CDD" id="cd06225">
    <property type="entry name" value="HAMP"/>
    <property type="match status" value="1"/>
</dbReference>
<evidence type="ECO:0000256" key="7">
    <source>
        <dbReference type="ARBA" id="ARBA00023012"/>
    </source>
</evidence>
<feature type="domain" description="HAMP" evidence="11">
    <location>
        <begin position="83"/>
        <end position="139"/>
    </location>
</feature>
<dbReference type="HOGENOM" id="CLU_000445_89_3_9"/>
<dbReference type="PANTHER" id="PTHR43711">
    <property type="entry name" value="TWO-COMPONENT HISTIDINE KINASE"/>
    <property type="match status" value="1"/>
</dbReference>
<dbReference type="GO" id="GO:0000155">
    <property type="term" value="F:phosphorelay sensor kinase activity"/>
    <property type="evidence" value="ECO:0007669"/>
    <property type="project" value="InterPro"/>
</dbReference>
<dbReference type="PROSITE" id="PS50109">
    <property type="entry name" value="HIS_KIN"/>
    <property type="match status" value="1"/>
</dbReference>
<dbReference type="InterPro" id="IPR005467">
    <property type="entry name" value="His_kinase_dom"/>
</dbReference>
<evidence type="ECO:0000256" key="3">
    <source>
        <dbReference type="ARBA" id="ARBA00012438"/>
    </source>
</evidence>
<dbReference type="InterPro" id="IPR004358">
    <property type="entry name" value="Sig_transdc_His_kin-like_C"/>
</dbReference>
<evidence type="ECO:0000256" key="5">
    <source>
        <dbReference type="ARBA" id="ARBA00022679"/>
    </source>
</evidence>
<dbReference type="InterPro" id="IPR003594">
    <property type="entry name" value="HATPase_dom"/>
</dbReference>
<dbReference type="InterPro" id="IPR036097">
    <property type="entry name" value="HisK_dim/P_sf"/>
</dbReference>
<dbReference type="Proteomes" id="UP000003346">
    <property type="component" value="Unassembled WGS sequence"/>
</dbReference>
<dbReference type="PROSITE" id="PS50885">
    <property type="entry name" value="HAMP"/>
    <property type="match status" value="1"/>
</dbReference>
<comment type="subcellular location">
    <subcellularLocation>
        <location evidence="2">Membrane</location>
    </subcellularLocation>
</comment>
<keyword evidence="9" id="KW-0812">Transmembrane</keyword>
<dbReference type="SUPFAM" id="SSF55874">
    <property type="entry name" value="ATPase domain of HSP90 chaperone/DNA topoisomerase II/histidine kinase"/>
    <property type="match status" value="1"/>
</dbReference>
<dbReference type="InterPro" id="IPR003661">
    <property type="entry name" value="HisK_dim/P_dom"/>
</dbReference>
<evidence type="ECO:0000313" key="13">
    <source>
        <dbReference type="Proteomes" id="UP000003346"/>
    </source>
</evidence>
<dbReference type="Pfam" id="PF00512">
    <property type="entry name" value="HisKA"/>
    <property type="match status" value="1"/>
</dbReference>
<dbReference type="CDD" id="cd00082">
    <property type="entry name" value="HisKA"/>
    <property type="match status" value="1"/>
</dbReference>
<dbReference type="AlphaFoldDB" id="A0NIP0"/>
<name>A0NIP0_OENOE</name>
<accession>A0NIP0</accession>
<evidence type="ECO:0000256" key="9">
    <source>
        <dbReference type="SAM" id="Phobius"/>
    </source>
</evidence>
<comment type="catalytic activity">
    <reaction evidence="1">
        <text>ATP + protein L-histidine = ADP + protein N-phospho-L-histidine.</text>
        <dbReference type="EC" id="2.7.13.3"/>
    </reaction>
</comment>
<comment type="caution">
    <text evidence="12">The sequence shown here is derived from an EMBL/GenBank/DDBJ whole genome shotgun (WGS) entry which is preliminary data.</text>
</comment>
<reference evidence="12 13" key="1">
    <citation type="submission" date="2006-11" db="EMBL/GenBank/DDBJ databases">
        <authorList>
            <consortium name="Laboratoire de Microbiologie (Universite Bourgogne)"/>
            <consortium name="GENOME Express"/>
            <consortium name="UMR Oenologie Ampelologie (Universite Bordeaux 2)"/>
            <person name="Guzzo J."/>
        </authorList>
    </citation>
    <scope>NUCLEOTIDE SEQUENCE [LARGE SCALE GENOMIC DNA]</scope>
    <source>
        <strain evidence="12 13">ATCC BAA-1163</strain>
    </source>
</reference>
<dbReference type="Gene3D" id="6.10.340.10">
    <property type="match status" value="1"/>
</dbReference>
<dbReference type="SUPFAM" id="SSF47384">
    <property type="entry name" value="Homodimeric domain of signal transducing histidine kinase"/>
    <property type="match status" value="1"/>
</dbReference>
<keyword evidence="8 9" id="KW-0472">Membrane</keyword>
<evidence type="ECO:0000256" key="2">
    <source>
        <dbReference type="ARBA" id="ARBA00004370"/>
    </source>
</evidence>
<dbReference type="InterPro" id="IPR003660">
    <property type="entry name" value="HAMP_dom"/>
</dbReference>
<feature type="transmembrane region" description="Helical" evidence="9">
    <location>
        <begin position="63"/>
        <end position="82"/>
    </location>
</feature>
<evidence type="ECO:0000256" key="6">
    <source>
        <dbReference type="ARBA" id="ARBA00022777"/>
    </source>
</evidence>
<evidence type="ECO:0000256" key="8">
    <source>
        <dbReference type="ARBA" id="ARBA00023136"/>
    </source>
</evidence>
<dbReference type="FunFam" id="3.30.565.10:FF:000006">
    <property type="entry name" value="Sensor histidine kinase WalK"/>
    <property type="match status" value="1"/>
</dbReference>
<dbReference type="PANTHER" id="PTHR43711:SF26">
    <property type="entry name" value="SENSOR HISTIDINE KINASE RCSC"/>
    <property type="match status" value="1"/>
</dbReference>
<dbReference type="SMART" id="SM00387">
    <property type="entry name" value="HATPase_c"/>
    <property type="match status" value="1"/>
</dbReference>
<dbReference type="SUPFAM" id="SSF158472">
    <property type="entry name" value="HAMP domain-like"/>
    <property type="match status" value="1"/>
</dbReference>
<dbReference type="InterPro" id="IPR036890">
    <property type="entry name" value="HATPase_C_sf"/>
</dbReference>
<evidence type="ECO:0000256" key="4">
    <source>
        <dbReference type="ARBA" id="ARBA00022553"/>
    </source>
</evidence>
<dbReference type="Gene3D" id="3.30.565.10">
    <property type="entry name" value="Histidine kinase-like ATPase, C-terminal domain"/>
    <property type="match status" value="1"/>
</dbReference>
<evidence type="ECO:0000256" key="1">
    <source>
        <dbReference type="ARBA" id="ARBA00000085"/>
    </source>
</evidence>
<dbReference type="FunFam" id="1.10.287.130:FF:000001">
    <property type="entry name" value="Two-component sensor histidine kinase"/>
    <property type="match status" value="1"/>
</dbReference>
<dbReference type="GO" id="GO:0016020">
    <property type="term" value="C:membrane"/>
    <property type="evidence" value="ECO:0007669"/>
    <property type="project" value="UniProtKB-SubCell"/>
</dbReference>
<evidence type="ECO:0000259" key="11">
    <source>
        <dbReference type="PROSITE" id="PS50885"/>
    </source>
</evidence>
<proteinExistence type="predicted"/>
<dbReference type="InterPro" id="IPR050736">
    <property type="entry name" value="Sensor_HK_Regulatory"/>
</dbReference>
<sequence length="366" mass="41360">MLFDHENKTWYEEKNKSSYFSLRNYILTLLLFSIIGGIPGILYASNAQNWQDVLISGYTGWYLLYWVIFSAIFSAFAAFRRYRDFDKPIKQLSQAANQVANGDFSVYLPAIHDAEHYDYLDILFEDFNLMVSELGSTETLKSNFISNVSHEFKAPLAVIQGYANSLNDDSLSVKERQKYLRAIVEATNNLASLVTNILRLNKLENQNMPTKLSYFDLSRQLADCALQLEPNWEKKEIDFQADLLDHCPILADEDMLAIVWNNLLNNAIKFTPEKGKVSLIQKKQDQGVLISVVDSGIGMESSVIDHVFEQFYQGETSHSNSGNGLGLAMAKKIISLSNGTISVQSKVNLGTTFSVWLPTDQKNDPD</sequence>
<keyword evidence="6 12" id="KW-0418">Kinase</keyword>
<dbReference type="EC" id="2.7.13.3" evidence="3"/>
<dbReference type="SMART" id="SM00388">
    <property type="entry name" value="HisKA"/>
    <property type="match status" value="1"/>
</dbReference>
<feature type="domain" description="Histidine kinase" evidence="10">
    <location>
        <begin position="147"/>
        <end position="361"/>
    </location>
</feature>
<evidence type="ECO:0000313" key="12">
    <source>
        <dbReference type="EMBL" id="EAV39632.1"/>
    </source>
</evidence>
<protein>
    <recommendedName>
        <fullName evidence="3">histidine kinase</fullName>
        <ecNumber evidence="3">2.7.13.3</ecNumber>
    </recommendedName>
</protein>
<dbReference type="Pfam" id="PF02518">
    <property type="entry name" value="HATPase_c"/>
    <property type="match status" value="1"/>
</dbReference>
<dbReference type="Gene3D" id="1.10.287.130">
    <property type="match status" value="1"/>
</dbReference>
<keyword evidence="9" id="KW-1133">Transmembrane helix</keyword>
<keyword evidence="5" id="KW-0808">Transferase</keyword>
<gene>
    <name evidence="12" type="primary">phoR</name>
    <name evidence="12" type="ORF">OENOO_51012</name>
</gene>
<dbReference type="EMBL" id="AAUV01000046">
    <property type="protein sequence ID" value="EAV39632.1"/>
    <property type="molecule type" value="Genomic_DNA"/>
</dbReference>
<organism evidence="12 13">
    <name type="scientific">Oenococcus oeni ATCC BAA-1163</name>
    <dbReference type="NCBI Taxonomy" id="379360"/>
    <lineage>
        <taxon>Bacteria</taxon>
        <taxon>Bacillati</taxon>
        <taxon>Bacillota</taxon>
        <taxon>Bacilli</taxon>
        <taxon>Lactobacillales</taxon>
        <taxon>Lactobacillaceae</taxon>
        <taxon>Oenococcus</taxon>
    </lineage>
</organism>
<evidence type="ECO:0000259" key="10">
    <source>
        <dbReference type="PROSITE" id="PS50109"/>
    </source>
</evidence>